<keyword evidence="3" id="KW-0378">Hydrolase</keyword>
<dbReference type="Proteomes" id="UP000183788">
    <property type="component" value="Unassembled WGS sequence"/>
</dbReference>
<dbReference type="AlphaFoldDB" id="A0A1K1S2E4"/>
<dbReference type="SUPFAM" id="SSF56300">
    <property type="entry name" value="Metallo-dependent phosphatases"/>
    <property type="match status" value="1"/>
</dbReference>
<evidence type="ECO:0000259" key="1">
    <source>
        <dbReference type="Pfam" id="PF00149"/>
    </source>
</evidence>
<gene>
    <name evidence="2" type="ORF">SAMN05661012_04613</name>
    <name evidence="3" type="ORF">SR876_24955</name>
</gene>
<dbReference type="RefSeq" id="WP_072363583.1">
    <property type="nucleotide sequence ID" value="NZ_CP139972.1"/>
</dbReference>
<name>A0A1K1S2E4_9BACT</name>
<dbReference type="GO" id="GO:0008803">
    <property type="term" value="F:bis(5'-nucleosyl)-tetraphosphatase (symmetrical) activity"/>
    <property type="evidence" value="ECO:0007669"/>
    <property type="project" value="TreeGrafter"/>
</dbReference>
<reference evidence="2 4" key="1">
    <citation type="submission" date="2016-11" db="EMBL/GenBank/DDBJ databases">
        <authorList>
            <person name="Jaros S."/>
            <person name="Januszkiewicz K."/>
            <person name="Wedrychowicz H."/>
        </authorList>
    </citation>
    <scope>NUCLEOTIDE SEQUENCE [LARGE SCALE GENOMIC DNA]</scope>
    <source>
        <strain evidence="2 4">DSM 784</strain>
    </source>
</reference>
<dbReference type="EMBL" id="CP140154">
    <property type="protein sequence ID" value="WQG88181.1"/>
    <property type="molecule type" value="Genomic_DNA"/>
</dbReference>
<dbReference type="EMBL" id="FPIZ01000016">
    <property type="protein sequence ID" value="SFW78247.1"/>
    <property type="molecule type" value="Genomic_DNA"/>
</dbReference>
<keyword evidence="5" id="KW-1185">Reference proteome</keyword>
<dbReference type="PRINTS" id="PR00114">
    <property type="entry name" value="STPHPHTASE"/>
</dbReference>
<proteinExistence type="predicted"/>
<dbReference type="GO" id="GO:0110154">
    <property type="term" value="P:RNA decapping"/>
    <property type="evidence" value="ECO:0007669"/>
    <property type="project" value="TreeGrafter"/>
</dbReference>
<dbReference type="Gene3D" id="3.60.21.10">
    <property type="match status" value="1"/>
</dbReference>
<evidence type="ECO:0000313" key="5">
    <source>
        <dbReference type="Proteomes" id="UP001326715"/>
    </source>
</evidence>
<dbReference type="OrthoDB" id="9808081at2"/>
<organism evidence="2 4">
    <name type="scientific">Chitinophaga sancti</name>
    <dbReference type="NCBI Taxonomy" id="1004"/>
    <lineage>
        <taxon>Bacteria</taxon>
        <taxon>Pseudomonadati</taxon>
        <taxon>Bacteroidota</taxon>
        <taxon>Chitinophagia</taxon>
        <taxon>Chitinophagales</taxon>
        <taxon>Chitinophagaceae</taxon>
        <taxon>Chitinophaga</taxon>
    </lineage>
</organism>
<protein>
    <submittedName>
        <fullName evidence="3">Metallophosphoesterase family protein</fullName>
        <ecNumber evidence="3">3.1.-.-</ecNumber>
    </submittedName>
    <submittedName>
        <fullName evidence="2">Serine/threonine protein phosphatase 1</fullName>
    </submittedName>
</protein>
<dbReference type="Proteomes" id="UP001326715">
    <property type="component" value="Chromosome"/>
</dbReference>
<dbReference type="InterPro" id="IPR004843">
    <property type="entry name" value="Calcineurin-like_PHP"/>
</dbReference>
<dbReference type="Pfam" id="PF00149">
    <property type="entry name" value="Metallophos"/>
    <property type="match status" value="1"/>
</dbReference>
<dbReference type="EC" id="3.1.-.-" evidence="3"/>
<sequence length="243" mass="28287">MARTFVIGDIHGALKALEQLIGQLLLQPSDKLIFLGDFVDGWSQSAEVVEYLMALQQQYDCIIIKGNHDAWVERWLNGEDPDPVWHRNGGKETIASYAKVSPEQRMVHLEWLNRLRLYYVDDQNRLFLHAGFASMHGPEKEHYDTNFYWDRSLWEMALCMDKRIKKDSLLYPKRLLLYKEIFIGHTPTVNYDVTTPMNACNVWNVDTGAAFMGRISAMEIDSKEFWQSDPAYVFYPGEKGRNK</sequence>
<dbReference type="GO" id="GO:0005737">
    <property type="term" value="C:cytoplasm"/>
    <property type="evidence" value="ECO:0007669"/>
    <property type="project" value="TreeGrafter"/>
</dbReference>
<dbReference type="InterPro" id="IPR006186">
    <property type="entry name" value="Ser/Thr-sp_prot-phosphatase"/>
</dbReference>
<dbReference type="GO" id="GO:0016791">
    <property type="term" value="F:phosphatase activity"/>
    <property type="evidence" value="ECO:0007669"/>
    <property type="project" value="TreeGrafter"/>
</dbReference>
<dbReference type="InterPro" id="IPR029052">
    <property type="entry name" value="Metallo-depent_PP-like"/>
</dbReference>
<feature type="domain" description="Calcineurin-like phosphoesterase" evidence="1">
    <location>
        <begin position="3"/>
        <end position="189"/>
    </location>
</feature>
<accession>A0A1K1S2E4</accession>
<evidence type="ECO:0000313" key="2">
    <source>
        <dbReference type="EMBL" id="SFW78247.1"/>
    </source>
</evidence>
<dbReference type="STRING" id="1004.SAMN05661012_04613"/>
<dbReference type="CDD" id="cd00144">
    <property type="entry name" value="MPP_PPP_family"/>
    <property type="match status" value="1"/>
</dbReference>
<reference evidence="3 5" key="2">
    <citation type="submission" date="2023-11" db="EMBL/GenBank/DDBJ databases">
        <title>MicrobeMod: A computational toolkit for identifying prokaryotic methylation and restriction-modification with nanopore sequencing.</title>
        <authorList>
            <person name="Crits-Christoph A."/>
            <person name="Kang S.C."/>
            <person name="Lee H."/>
            <person name="Ostrov N."/>
        </authorList>
    </citation>
    <scope>NUCLEOTIDE SEQUENCE [LARGE SCALE GENOMIC DNA]</scope>
    <source>
        <strain evidence="3 5">ATCC 23090</strain>
    </source>
</reference>
<dbReference type="PANTHER" id="PTHR42850:SF4">
    <property type="entry name" value="ZINC-DEPENDENT ENDOPOLYPHOSPHATASE"/>
    <property type="match status" value="1"/>
</dbReference>
<dbReference type="PANTHER" id="PTHR42850">
    <property type="entry name" value="METALLOPHOSPHOESTERASE"/>
    <property type="match status" value="1"/>
</dbReference>
<evidence type="ECO:0000313" key="4">
    <source>
        <dbReference type="Proteomes" id="UP000183788"/>
    </source>
</evidence>
<dbReference type="InterPro" id="IPR050126">
    <property type="entry name" value="Ap4A_hydrolase"/>
</dbReference>
<evidence type="ECO:0000313" key="3">
    <source>
        <dbReference type="EMBL" id="WQG88181.1"/>
    </source>
</evidence>